<name>A0AAD8W0C6_LOLMU</name>
<comment type="caution">
    <text evidence="9">The sequence shown here is derived from an EMBL/GenBank/DDBJ whole genome shotgun (WGS) entry which is preliminary data.</text>
</comment>
<dbReference type="Pfam" id="PF13855">
    <property type="entry name" value="LRR_8"/>
    <property type="match status" value="2"/>
</dbReference>
<evidence type="ECO:0000256" key="7">
    <source>
        <dbReference type="SAM" id="MobiDB-lite"/>
    </source>
</evidence>
<reference evidence="9" key="1">
    <citation type="submission" date="2023-07" db="EMBL/GenBank/DDBJ databases">
        <title>A chromosome-level genome assembly of Lolium multiflorum.</title>
        <authorList>
            <person name="Chen Y."/>
            <person name="Copetti D."/>
            <person name="Kolliker R."/>
            <person name="Studer B."/>
        </authorList>
    </citation>
    <scope>NUCLEOTIDE SEQUENCE</scope>
    <source>
        <strain evidence="9">02402/16</strain>
        <tissue evidence="9">Leaf</tissue>
    </source>
</reference>
<evidence type="ECO:0000256" key="5">
    <source>
        <dbReference type="ARBA" id="ARBA00022989"/>
    </source>
</evidence>
<organism evidence="9 10">
    <name type="scientific">Lolium multiflorum</name>
    <name type="common">Italian ryegrass</name>
    <name type="synonym">Lolium perenne subsp. multiflorum</name>
    <dbReference type="NCBI Taxonomy" id="4521"/>
    <lineage>
        <taxon>Eukaryota</taxon>
        <taxon>Viridiplantae</taxon>
        <taxon>Streptophyta</taxon>
        <taxon>Embryophyta</taxon>
        <taxon>Tracheophyta</taxon>
        <taxon>Spermatophyta</taxon>
        <taxon>Magnoliopsida</taxon>
        <taxon>Liliopsida</taxon>
        <taxon>Poales</taxon>
        <taxon>Poaceae</taxon>
        <taxon>BOP clade</taxon>
        <taxon>Pooideae</taxon>
        <taxon>Poodae</taxon>
        <taxon>Poeae</taxon>
        <taxon>Poeae Chloroplast Group 2 (Poeae type)</taxon>
        <taxon>Loliodinae</taxon>
        <taxon>Loliinae</taxon>
        <taxon>Lolium</taxon>
    </lineage>
</organism>
<dbReference type="GO" id="GO:0016020">
    <property type="term" value="C:membrane"/>
    <property type="evidence" value="ECO:0007669"/>
    <property type="project" value="UniProtKB-SubCell"/>
</dbReference>
<keyword evidence="5" id="KW-1133">Transmembrane helix</keyword>
<dbReference type="InterPro" id="IPR032675">
    <property type="entry name" value="LRR_dom_sf"/>
</dbReference>
<dbReference type="EMBL" id="JAUUTY010000005">
    <property type="protein sequence ID" value="KAK1630227.1"/>
    <property type="molecule type" value="Genomic_DNA"/>
</dbReference>
<dbReference type="Proteomes" id="UP001231189">
    <property type="component" value="Unassembled WGS sequence"/>
</dbReference>
<protein>
    <recommendedName>
        <fullName evidence="8">Leucine-rich repeat-containing N-terminal plant-type domain-containing protein</fullName>
    </recommendedName>
</protein>
<accession>A0AAD8W0C6</accession>
<keyword evidence="4" id="KW-0677">Repeat</keyword>
<feature type="compositionally biased region" description="Basic and acidic residues" evidence="7">
    <location>
        <begin position="34"/>
        <end position="49"/>
    </location>
</feature>
<evidence type="ECO:0000256" key="3">
    <source>
        <dbReference type="ARBA" id="ARBA00022692"/>
    </source>
</evidence>
<dbReference type="PANTHER" id="PTHR48009:SF16">
    <property type="entry name" value="LEUCINE-RICH REPEAT-CONTAINING N-TERMINAL PLANT-TYPE DOMAIN-CONTAINING PROTEIN"/>
    <property type="match status" value="1"/>
</dbReference>
<evidence type="ECO:0000259" key="8">
    <source>
        <dbReference type="Pfam" id="PF08263"/>
    </source>
</evidence>
<dbReference type="PANTHER" id="PTHR48009">
    <property type="entry name" value="LEUCINE-RICH REPEAT (LRR) FAMILY PROTEIN"/>
    <property type="match status" value="1"/>
</dbReference>
<evidence type="ECO:0000256" key="1">
    <source>
        <dbReference type="ARBA" id="ARBA00004370"/>
    </source>
</evidence>
<dbReference type="InterPro" id="IPR001611">
    <property type="entry name" value="Leu-rich_rpt"/>
</dbReference>
<dbReference type="InterPro" id="IPR003591">
    <property type="entry name" value="Leu-rich_rpt_typical-subtyp"/>
</dbReference>
<sequence length="571" mass="62348">MDRTHHGRPPPQGQRRPPTQGRRPGYPSPHRSRPPVDHQEESTEQRSRGNGDPGAEFLQLETARGLRAQIPAALFTGAACFAGSASEDGEEEGEREGAGGGGGLGFALPVAWRGRHERAQTEGMSSNQPAKLTMKTMFLSLLVLSYSVASFHCSTVPENTTDMFSLLRFKQAITSDPTGILSYWNSSTSFCQWEGITCSRKHAWRVVALHLTGLTLSGQISSSLGNLTFLKELNLSSNSLSGQLPSLNRLHKLQILDLSRNSFHGTIPDALSNCSNLQTLYLQHNSLIGNIPPKLGLLSNLVFLWLGYNNLTGTIPSAFSNISNMQTLRLTDNQLEGSIPDLLGKLSKMQRLTLGANKLTGGFPHGLFNLSKSLQVLGLEMNRLGNTLPPNVGDALPNLQMLLLNRNIFQGNIPASLGNASGLGRLELEHNKFTGQIPTSFEYAHSGQASTSGDVFSFGILLLEMLTGKRPTDSMFQNELSIVSFAERHFPDQILQIVDVHLQEECEGYIQATTEIGNVVTQCLLSLVQVALSCTSMIPKERTNMREVTIKLRAIRTSYVGATRREEVMAG</sequence>
<dbReference type="Pfam" id="PF08263">
    <property type="entry name" value="LRRNT_2"/>
    <property type="match status" value="1"/>
</dbReference>
<evidence type="ECO:0000256" key="6">
    <source>
        <dbReference type="ARBA" id="ARBA00023136"/>
    </source>
</evidence>
<keyword evidence="10" id="KW-1185">Reference proteome</keyword>
<dbReference type="AlphaFoldDB" id="A0AAD8W0C6"/>
<feature type="region of interest" description="Disordered" evidence="7">
    <location>
        <begin position="85"/>
        <end position="105"/>
    </location>
</feature>
<dbReference type="InterPro" id="IPR011009">
    <property type="entry name" value="Kinase-like_dom_sf"/>
</dbReference>
<comment type="subcellular location">
    <subcellularLocation>
        <location evidence="1">Membrane</location>
    </subcellularLocation>
</comment>
<feature type="compositionally biased region" description="Low complexity" evidence="7">
    <location>
        <begin position="13"/>
        <end position="25"/>
    </location>
</feature>
<keyword evidence="2" id="KW-0433">Leucine-rich repeat</keyword>
<dbReference type="PROSITE" id="PS51450">
    <property type="entry name" value="LRR"/>
    <property type="match status" value="2"/>
</dbReference>
<dbReference type="FunFam" id="3.80.10.10:FF:000383">
    <property type="entry name" value="Leucine-rich repeat receptor protein kinase EMS1"/>
    <property type="match status" value="1"/>
</dbReference>
<evidence type="ECO:0000313" key="9">
    <source>
        <dbReference type="EMBL" id="KAK1630227.1"/>
    </source>
</evidence>
<feature type="domain" description="Leucine-rich repeat-containing N-terminal plant-type" evidence="8">
    <location>
        <begin position="161"/>
        <end position="199"/>
    </location>
</feature>
<keyword evidence="6" id="KW-0472">Membrane</keyword>
<feature type="region of interest" description="Disordered" evidence="7">
    <location>
        <begin position="1"/>
        <end position="55"/>
    </location>
</feature>
<dbReference type="SMART" id="SM00369">
    <property type="entry name" value="LRR_TYP"/>
    <property type="match status" value="4"/>
</dbReference>
<dbReference type="FunFam" id="3.80.10.10:FF:000565">
    <property type="entry name" value="Leucine-rich repeat receptor-like kinase protein FLORAL ORGAN NUMBER1"/>
    <property type="match status" value="1"/>
</dbReference>
<dbReference type="Gene3D" id="1.10.510.10">
    <property type="entry name" value="Transferase(Phosphotransferase) domain 1"/>
    <property type="match status" value="1"/>
</dbReference>
<evidence type="ECO:0000313" key="10">
    <source>
        <dbReference type="Proteomes" id="UP001231189"/>
    </source>
</evidence>
<dbReference type="InterPro" id="IPR013210">
    <property type="entry name" value="LRR_N_plant-typ"/>
</dbReference>
<dbReference type="SUPFAM" id="SSF52058">
    <property type="entry name" value="L domain-like"/>
    <property type="match status" value="1"/>
</dbReference>
<dbReference type="InterPro" id="IPR053213">
    <property type="entry name" value="RLP29"/>
</dbReference>
<proteinExistence type="predicted"/>
<evidence type="ECO:0000256" key="4">
    <source>
        <dbReference type="ARBA" id="ARBA00022737"/>
    </source>
</evidence>
<dbReference type="SUPFAM" id="SSF56112">
    <property type="entry name" value="Protein kinase-like (PK-like)"/>
    <property type="match status" value="1"/>
</dbReference>
<dbReference type="Gene3D" id="3.80.10.10">
    <property type="entry name" value="Ribonuclease Inhibitor"/>
    <property type="match status" value="2"/>
</dbReference>
<gene>
    <name evidence="9" type="ORF">QYE76_004542</name>
</gene>
<keyword evidence="3" id="KW-0812">Transmembrane</keyword>
<evidence type="ECO:0000256" key="2">
    <source>
        <dbReference type="ARBA" id="ARBA00022614"/>
    </source>
</evidence>